<evidence type="ECO:0000313" key="2">
    <source>
        <dbReference type="Proteomes" id="UP000034894"/>
    </source>
</evidence>
<gene>
    <name evidence="1" type="ORF">UV73_C0002G0012</name>
</gene>
<protein>
    <submittedName>
        <fullName evidence="1">Uncharacterized protein</fullName>
    </submittedName>
</protein>
<evidence type="ECO:0000313" key="1">
    <source>
        <dbReference type="EMBL" id="KKS98298.1"/>
    </source>
</evidence>
<name>A0A0G1GHN1_9BACT</name>
<proteinExistence type="predicted"/>
<dbReference type="AlphaFoldDB" id="A0A0G1GHN1"/>
<organism evidence="1 2">
    <name type="scientific">Candidatus Gottesmanbacteria bacterium GW2011_GWA2_43_14</name>
    <dbReference type="NCBI Taxonomy" id="1618443"/>
    <lineage>
        <taxon>Bacteria</taxon>
        <taxon>Candidatus Gottesmaniibacteriota</taxon>
    </lineage>
</organism>
<comment type="caution">
    <text evidence="1">The sequence shown here is derived from an EMBL/GenBank/DDBJ whole genome shotgun (WGS) entry which is preliminary data.</text>
</comment>
<dbReference type="Proteomes" id="UP000034894">
    <property type="component" value="Unassembled WGS sequence"/>
</dbReference>
<reference evidence="1 2" key="1">
    <citation type="journal article" date="2015" name="Nature">
        <title>rRNA introns, odd ribosomes, and small enigmatic genomes across a large radiation of phyla.</title>
        <authorList>
            <person name="Brown C.T."/>
            <person name="Hug L.A."/>
            <person name="Thomas B.C."/>
            <person name="Sharon I."/>
            <person name="Castelle C.J."/>
            <person name="Singh A."/>
            <person name="Wilkins M.J."/>
            <person name="Williams K.H."/>
            <person name="Banfield J.F."/>
        </authorList>
    </citation>
    <scope>NUCLEOTIDE SEQUENCE [LARGE SCALE GENOMIC DNA]</scope>
</reference>
<sequence length="321" mass="36490">MNTENPRARGLHHLQPSDPVMDQWEKIGLIEPDLALVRQYASELDDFIYFYHQKFNSWVQSFGGKSYSEITTISQHMLLKLLGTTSNEDREKFSSTAFPKLAHLTWRIVSAIDDFADRQSTNAADLEILTDSEGTKVADMIKEITRIPNSDKAGLWFIKQTLIYIEKHEIAVLTFEEAKGAKEKTTGIFTQAVTLGAWPFLMVNFPRQMSRFPIKKFVQHSISGSLIAQCLDDIADFRNDLGNSDSSSLLISAAGKAGEKDILMDMLKTGIPITIAELIKRKLYTPIIFTEYFQSLLNKMPQAPSDMRSYFTYQFFNLESD</sequence>
<dbReference type="EMBL" id="LCFP01000002">
    <property type="protein sequence ID" value="KKS98298.1"/>
    <property type="molecule type" value="Genomic_DNA"/>
</dbReference>
<accession>A0A0G1GHN1</accession>